<evidence type="ECO:0000313" key="2">
    <source>
        <dbReference type="Proteomes" id="UP000601171"/>
    </source>
</evidence>
<accession>A0A926EUX6</accession>
<gene>
    <name evidence="1" type="ORF">H8707_07580</name>
</gene>
<evidence type="ECO:0008006" key="3">
    <source>
        <dbReference type="Google" id="ProtNLM"/>
    </source>
</evidence>
<protein>
    <recommendedName>
        <fullName evidence="3">Tail assembly chaperone</fullName>
    </recommendedName>
</protein>
<reference evidence="1" key="1">
    <citation type="submission" date="2020-08" db="EMBL/GenBank/DDBJ databases">
        <title>Genome public.</title>
        <authorList>
            <person name="Liu C."/>
            <person name="Sun Q."/>
        </authorList>
    </citation>
    <scope>NUCLEOTIDE SEQUENCE</scope>
    <source>
        <strain evidence="1">BX21</strain>
    </source>
</reference>
<organism evidence="1 2">
    <name type="scientific">Paratissierella segnis</name>
    <dbReference type="NCBI Taxonomy" id="2763679"/>
    <lineage>
        <taxon>Bacteria</taxon>
        <taxon>Bacillati</taxon>
        <taxon>Bacillota</taxon>
        <taxon>Tissierellia</taxon>
        <taxon>Tissierellales</taxon>
        <taxon>Tissierellaceae</taxon>
        <taxon>Paratissierella</taxon>
    </lineage>
</organism>
<evidence type="ECO:0000313" key="1">
    <source>
        <dbReference type="EMBL" id="MBC8588096.1"/>
    </source>
</evidence>
<sequence length="108" mass="12593">MSYYPIQLDKIRNLKYGMVAIDLIEKKYKKPIMEIESMQNGKLTMEEYAYVIWAGLVHEDKNLTPKKVMELIDEHSSLLAVTKEFWNAFNAVFTDGEAEEVEEEGKNE</sequence>
<dbReference type="Proteomes" id="UP000601171">
    <property type="component" value="Unassembled WGS sequence"/>
</dbReference>
<name>A0A926EUX6_9FIRM</name>
<dbReference type="RefSeq" id="WP_262429550.1">
    <property type="nucleotide sequence ID" value="NZ_JACRTG010000018.1"/>
</dbReference>
<keyword evidence="2" id="KW-1185">Reference proteome</keyword>
<dbReference type="AlphaFoldDB" id="A0A926EUX6"/>
<dbReference type="EMBL" id="JACRTG010000018">
    <property type="protein sequence ID" value="MBC8588096.1"/>
    <property type="molecule type" value="Genomic_DNA"/>
</dbReference>
<proteinExistence type="predicted"/>
<comment type="caution">
    <text evidence="1">The sequence shown here is derived from an EMBL/GenBank/DDBJ whole genome shotgun (WGS) entry which is preliminary data.</text>
</comment>